<evidence type="ECO:0000313" key="2">
    <source>
        <dbReference type="Proteomes" id="UP000636956"/>
    </source>
</evidence>
<keyword evidence="2" id="KW-1185">Reference proteome</keyword>
<dbReference type="EMBL" id="BMMD01000029">
    <property type="protein sequence ID" value="GGJ92718.1"/>
    <property type="molecule type" value="Genomic_DNA"/>
</dbReference>
<proteinExistence type="predicted"/>
<organism evidence="1 2">
    <name type="scientific">Agromyces bauzanensis</name>
    <dbReference type="NCBI Taxonomy" id="1308924"/>
    <lineage>
        <taxon>Bacteria</taxon>
        <taxon>Bacillati</taxon>
        <taxon>Actinomycetota</taxon>
        <taxon>Actinomycetes</taxon>
        <taxon>Micrococcales</taxon>
        <taxon>Microbacteriaceae</taxon>
        <taxon>Agromyces</taxon>
    </lineage>
</organism>
<comment type="caution">
    <text evidence="1">The sequence shown here is derived from an EMBL/GenBank/DDBJ whole genome shotgun (WGS) entry which is preliminary data.</text>
</comment>
<protein>
    <recommendedName>
        <fullName evidence="3">PD-(D/E)XK nuclease family protein</fullName>
    </recommendedName>
</protein>
<accession>A0A917PUP2</accession>
<evidence type="ECO:0008006" key="3">
    <source>
        <dbReference type="Google" id="ProtNLM"/>
    </source>
</evidence>
<dbReference type="AlphaFoldDB" id="A0A917PUP2"/>
<gene>
    <name evidence="1" type="ORF">GCM10011372_34060</name>
</gene>
<evidence type="ECO:0000313" key="1">
    <source>
        <dbReference type="EMBL" id="GGJ92718.1"/>
    </source>
</evidence>
<sequence>MTADFKVTAARIEANPLGRLMYGQRELFHSNLIGWFFDQLPEAADATFRPLAAPGSDTGRWVERERGHMDLVFHWTDRAPLVIENKVFSLPHRDQLDEYASIAAKWPHRPALVLLSVSAPDFDPGEWRYLSYAEFAERILEALPADSSYEVETMRRYGALVSDLHQLVSAVDVQSDDERVWLPDSLLSAISSSQMRAALHKARAQRVARVLNAILPGLEQPAAGGMSNATPLVESFEYVYTRGMHLHLGWQLQGDQFRRAAVYHDQSISGRSQESRRLREDVSREHPEFYSFPAPLPQTLGGRKEFNHFAPSFVYKYVKTPSLTIAELRVAAASVHAEIEQFRAEGAAADRPAEATRKAP</sequence>
<dbReference type="Proteomes" id="UP000636956">
    <property type="component" value="Unassembled WGS sequence"/>
</dbReference>
<name>A0A917PUP2_9MICO</name>
<reference evidence="1" key="1">
    <citation type="journal article" date="2014" name="Int. J. Syst. Evol. Microbiol.">
        <title>Complete genome sequence of Corynebacterium casei LMG S-19264T (=DSM 44701T), isolated from a smear-ripened cheese.</title>
        <authorList>
            <consortium name="US DOE Joint Genome Institute (JGI-PGF)"/>
            <person name="Walter F."/>
            <person name="Albersmeier A."/>
            <person name="Kalinowski J."/>
            <person name="Ruckert C."/>
        </authorList>
    </citation>
    <scope>NUCLEOTIDE SEQUENCE</scope>
    <source>
        <strain evidence="1">CGMCC 1.8984</strain>
    </source>
</reference>
<reference evidence="1" key="2">
    <citation type="submission" date="2020-09" db="EMBL/GenBank/DDBJ databases">
        <authorList>
            <person name="Sun Q."/>
            <person name="Zhou Y."/>
        </authorList>
    </citation>
    <scope>NUCLEOTIDE SEQUENCE</scope>
    <source>
        <strain evidence="1">CGMCC 1.8984</strain>
    </source>
</reference>